<name>A0AAV5S308_MAUHU</name>
<feature type="region of interest" description="Disordered" evidence="1">
    <location>
        <begin position="63"/>
        <end position="93"/>
    </location>
</feature>
<dbReference type="AlphaFoldDB" id="A0AAV5S308"/>
<reference evidence="2 3" key="1">
    <citation type="journal article" date="2023" name="Elife">
        <title>Identification of key yeast species and microbe-microbe interactions impacting larval growth of Drosophila in the wild.</title>
        <authorList>
            <person name="Mure A."/>
            <person name="Sugiura Y."/>
            <person name="Maeda R."/>
            <person name="Honda K."/>
            <person name="Sakurai N."/>
            <person name="Takahashi Y."/>
            <person name="Watada M."/>
            <person name="Katoh T."/>
            <person name="Gotoh A."/>
            <person name="Gotoh Y."/>
            <person name="Taniguchi I."/>
            <person name="Nakamura K."/>
            <person name="Hayashi T."/>
            <person name="Katayama T."/>
            <person name="Uemura T."/>
            <person name="Hattori Y."/>
        </authorList>
    </citation>
    <scope>NUCLEOTIDE SEQUENCE [LARGE SCALE GENOMIC DNA]</scope>
    <source>
        <strain evidence="2 3">KH-74</strain>
    </source>
</reference>
<gene>
    <name evidence="2" type="ORF">DAKH74_048450</name>
</gene>
<keyword evidence="3" id="KW-1185">Reference proteome</keyword>
<feature type="compositionally biased region" description="Polar residues" evidence="1">
    <location>
        <begin position="64"/>
        <end position="73"/>
    </location>
</feature>
<dbReference type="EMBL" id="BTGD01000020">
    <property type="protein sequence ID" value="GMM58229.1"/>
    <property type="molecule type" value="Genomic_DNA"/>
</dbReference>
<evidence type="ECO:0000313" key="2">
    <source>
        <dbReference type="EMBL" id="GMM58229.1"/>
    </source>
</evidence>
<comment type="caution">
    <text evidence="2">The sequence shown here is derived from an EMBL/GenBank/DDBJ whole genome shotgun (WGS) entry which is preliminary data.</text>
</comment>
<evidence type="ECO:0000313" key="3">
    <source>
        <dbReference type="Proteomes" id="UP001377567"/>
    </source>
</evidence>
<evidence type="ECO:0000256" key="1">
    <source>
        <dbReference type="SAM" id="MobiDB-lite"/>
    </source>
</evidence>
<dbReference type="Proteomes" id="UP001377567">
    <property type="component" value="Unassembled WGS sequence"/>
</dbReference>
<accession>A0AAV5S308</accession>
<organism evidence="2 3">
    <name type="scientific">Maudiozyma humilis</name>
    <name type="common">Sour dough yeast</name>
    <name type="synonym">Kazachstania humilis</name>
    <dbReference type="NCBI Taxonomy" id="51915"/>
    <lineage>
        <taxon>Eukaryota</taxon>
        <taxon>Fungi</taxon>
        <taxon>Dikarya</taxon>
        <taxon>Ascomycota</taxon>
        <taxon>Saccharomycotina</taxon>
        <taxon>Saccharomycetes</taxon>
        <taxon>Saccharomycetales</taxon>
        <taxon>Saccharomycetaceae</taxon>
        <taxon>Maudiozyma</taxon>
    </lineage>
</organism>
<protein>
    <submittedName>
        <fullName evidence="2">Uncharacterized protein</fullName>
    </submittedName>
</protein>
<sequence>MDLQNQIRKFYFGEQASVGEKTTNPGYEDIPGSVSEEDVDAVGEEMVNPVEEKAVNQFDEETANPVNYNSANPVGQVRVQGEVQCPKRKNLDH</sequence>
<proteinExistence type="predicted"/>